<dbReference type="PANTHER" id="PTHR48475:SF1">
    <property type="entry name" value="RNASE H TYPE-1 DOMAIN-CONTAINING PROTEIN"/>
    <property type="match status" value="1"/>
</dbReference>
<reference evidence="2 3" key="1">
    <citation type="journal article" date="2021" name="bioRxiv">
        <title>The Gossypium anomalum genome as a resource for cotton improvement and evolutionary analysis of hybrid incompatibility.</title>
        <authorList>
            <person name="Grover C.E."/>
            <person name="Yuan D."/>
            <person name="Arick M.A."/>
            <person name="Miller E.R."/>
            <person name="Hu G."/>
            <person name="Peterson D.G."/>
            <person name="Wendel J.F."/>
            <person name="Udall J.A."/>
        </authorList>
    </citation>
    <scope>NUCLEOTIDE SEQUENCE [LARGE SCALE GENOMIC DNA]</scope>
    <source>
        <strain evidence="2">JFW-Udall</strain>
        <tissue evidence="2">Leaf</tissue>
    </source>
</reference>
<keyword evidence="3" id="KW-1185">Reference proteome</keyword>
<sequence length="141" mass="15967">MQGGLAARPTSEKVAAWFDSGSAFLLPRRRCTGVPTKRTLGRLAIGYALDGEILYKRRKDRVLLRCVDAFEAKKILEEVHEGVCGMHANSFTMARQIMRFGYYWSTMEGDCIRYAKKCHKCQIYGDKIHVPPSPLHVMTSP</sequence>
<accession>A0A8J5XLQ3</accession>
<dbReference type="PANTHER" id="PTHR48475">
    <property type="entry name" value="RIBONUCLEASE H"/>
    <property type="match status" value="1"/>
</dbReference>
<organism evidence="2 3">
    <name type="scientific">Gossypium anomalum</name>
    <dbReference type="NCBI Taxonomy" id="47600"/>
    <lineage>
        <taxon>Eukaryota</taxon>
        <taxon>Viridiplantae</taxon>
        <taxon>Streptophyta</taxon>
        <taxon>Embryophyta</taxon>
        <taxon>Tracheophyta</taxon>
        <taxon>Spermatophyta</taxon>
        <taxon>Magnoliopsida</taxon>
        <taxon>eudicotyledons</taxon>
        <taxon>Gunneridae</taxon>
        <taxon>Pentapetalae</taxon>
        <taxon>rosids</taxon>
        <taxon>malvids</taxon>
        <taxon>Malvales</taxon>
        <taxon>Malvaceae</taxon>
        <taxon>Malvoideae</taxon>
        <taxon>Gossypium</taxon>
    </lineage>
</organism>
<protein>
    <recommendedName>
        <fullName evidence="1">Integrase zinc-binding domain-containing protein</fullName>
    </recommendedName>
</protein>
<dbReference type="Gene3D" id="1.10.340.70">
    <property type="match status" value="1"/>
</dbReference>
<dbReference type="Pfam" id="PF17921">
    <property type="entry name" value="Integrase_H2C2"/>
    <property type="match status" value="1"/>
</dbReference>
<dbReference type="AlphaFoldDB" id="A0A8J5XLQ3"/>
<evidence type="ECO:0000313" key="2">
    <source>
        <dbReference type="EMBL" id="KAG8471761.1"/>
    </source>
</evidence>
<evidence type="ECO:0000313" key="3">
    <source>
        <dbReference type="Proteomes" id="UP000701853"/>
    </source>
</evidence>
<feature type="domain" description="Integrase zinc-binding" evidence="1">
    <location>
        <begin position="71"/>
        <end position="124"/>
    </location>
</feature>
<dbReference type="InterPro" id="IPR041588">
    <property type="entry name" value="Integrase_H2C2"/>
</dbReference>
<evidence type="ECO:0000259" key="1">
    <source>
        <dbReference type="Pfam" id="PF17921"/>
    </source>
</evidence>
<name>A0A8J5XLQ3_9ROSI</name>
<proteinExistence type="predicted"/>
<comment type="caution">
    <text evidence="2">The sequence shown here is derived from an EMBL/GenBank/DDBJ whole genome shotgun (WGS) entry which is preliminary data.</text>
</comment>
<dbReference type="Proteomes" id="UP000701853">
    <property type="component" value="Chromosome 13"/>
</dbReference>
<dbReference type="OrthoDB" id="989289at2759"/>
<dbReference type="EMBL" id="JAHUZN010000013">
    <property type="protein sequence ID" value="KAG8471761.1"/>
    <property type="molecule type" value="Genomic_DNA"/>
</dbReference>
<gene>
    <name evidence="2" type="ORF">CXB51_036539</name>
</gene>